<feature type="compositionally biased region" description="Low complexity" evidence="1">
    <location>
        <begin position="75"/>
        <end position="119"/>
    </location>
</feature>
<dbReference type="InterPro" id="IPR009988">
    <property type="entry name" value="DUF1510"/>
</dbReference>
<keyword evidence="2" id="KW-0812">Transmembrane</keyword>
<sequence length="212" mass="22675">MSSNPNDKEQLKKLNNWLIVLLFLCTIAIAFVFYQRVVSQGKAKEESSSSLVEESVSSTSSEAEATVQVGQADVSSTSQAQEVSSSSSSSAQIESSSSKESSSSSSHSSSSSSSATEASSLNIAPVGTAQTGEHVTNYEDGSQDRIEIKKAYLAALGNRVTADTVFENWIGNGGDNRVEATVTDTRSGNKYIVFMQWVDGKGWKPESYKKID</sequence>
<dbReference type="Proteomes" id="UP001059480">
    <property type="component" value="Unassembled WGS sequence"/>
</dbReference>
<dbReference type="RefSeq" id="WP_256944073.1">
    <property type="nucleotide sequence ID" value="NZ_JANHNZ010000001.1"/>
</dbReference>
<keyword evidence="2" id="KW-1133">Transmembrane helix</keyword>
<feature type="compositionally biased region" description="Low complexity" evidence="1">
    <location>
        <begin position="48"/>
        <end position="66"/>
    </location>
</feature>
<dbReference type="Pfam" id="PF07423">
    <property type="entry name" value="DUF1510"/>
    <property type="match status" value="1"/>
</dbReference>
<reference evidence="4" key="1">
    <citation type="submission" date="2022-07" db="EMBL/GenBank/DDBJ databases">
        <authorList>
            <person name="Jung M.-Y."/>
            <person name="Lee M."/>
        </authorList>
    </citation>
    <scope>NUCLEOTIDE SEQUENCE</scope>
    <source>
        <strain evidence="4">S8</strain>
    </source>
</reference>
<evidence type="ECO:0000313" key="4">
    <source>
        <dbReference type="EMBL" id="MCQ9208954.1"/>
    </source>
</evidence>
<name>A0ABT1WKX9_9LACT</name>
<keyword evidence="2" id="KW-0472">Membrane</keyword>
<evidence type="ECO:0000259" key="3">
    <source>
        <dbReference type="Pfam" id="PF07423"/>
    </source>
</evidence>
<keyword evidence="5" id="KW-1185">Reference proteome</keyword>
<protein>
    <submittedName>
        <fullName evidence="4">YrrS family protein</fullName>
    </submittedName>
</protein>
<feature type="transmembrane region" description="Helical" evidence="2">
    <location>
        <begin position="14"/>
        <end position="34"/>
    </location>
</feature>
<comment type="caution">
    <text evidence="4">The sequence shown here is derived from an EMBL/GenBank/DDBJ whole genome shotgun (WGS) entry which is preliminary data.</text>
</comment>
<accession>A0ABT1WKX9</accession>
<dbReference type="EMBL" id="JANHNZ010000001">
    <property type="protein sequence ID" value="MCQ9208954.1"/>
    <property type="molecule type" value="Genomic_DNA"/>
</dbReference>
<feature type="region of interest" description="Disordered" evidence="1">
    <location>
        <begin position="44"/>
        <end position="119"/>
    </location>
</feature>
<feature type="domain" description="DUF1510" evidence="3">
    <location>
        <begin position="122"/>
        <end position="210"/>
    </location>
</feature>
<gene>
    <name evidence="4" type="ORF">NPA36_00035</name>
</gene>
<evidence type="ECO:0000256" key="2">
    <source>
        <dbReference type="SAM" id="Phobius"/>
    </source>
</evidence>
<evidence type="ECO:0000256" key="1">
    <source>
        <dbReference type="SAM" id="MobiDB-lite"/>
    </source>
</evidence>
<reference evidence="4" key="3">
    <citation type="journal article" date="2023" name="Microbiol. Resour. Announc.">
        <title>Draft Genome Sequence of Granulicatella sp. Strain S8, Isolated from a Marine Fish, Seriola quinqueradiata.</title>
        <authorList>
            <person name="Lee M."/>
            <person name="Farooq A."/>
            <person name="Jeong J.B."/>
            <person name="Jung M.Y."/>
        </authorList>
    </citation>
    <scope>NUCLEOTIDE SEQUENCE</scope>
    <source>
        <strain evidence="4">S8</strain>
    </source>
</reference>
<proteinExistence type="predicted"/>
<evidence type="ECO:0000313" key="5">
    <source>
        <dbReference type="Proteomes" id="UP001059480"/>
    </source>
</evidence>
<reference evidence="4" key="2">
    <citation type="journal article" date="2023" name="Curr. Microbiol.">
        <title>Granulicatella seriolae sp. nov., a Novel Facultative Anaerobe Isolated from Yellowtail Marine Fish.</title>
        <authorList>
            <person name="Lee M."/>
            <person name="Choi Y.J."/>
            <person name="Farooq A."/>
            <person name="Jeong J.B."/>
            <person name="Jung M.Y."/>
        </authorList>
    </citation>
    <scope>NUCLEOTIDE SEQUENCE</scope>
    <source>
        <strain evidence="4">S8</strain>
    </source>
</reference>
<organism evidence="4 5">
    <name type="scientific">Granulicatella seriolae</name>
    <dbReference type="NCBI Taxonomy" id="2967226"/>
    <lineage>
        <taxon>Bacteria</taxon>
        <taxon>Bacillati</taxon>
        <taxon>Bacillota</taxon>
        <taxon>Bacilli</taxon>
        <taxon>Lactobacillales</taxon>
        <taxon>Carnobacteriaceae</taxon>
        <taxon>Granulicatella</taxon>
    </lineage>
</organism>